<proteinExistence type="predicted"/>
<dbReference type="GO" id="GO:0061504">
    <property type="term" value="P:cyclic threonylcarbamoyladenosine biosynthetic process"/>
    <property type="evidence" value="ECO:0007669"/>
    <property type="project" value="TreeGrafter"/>
</dbReference>
<dbReference type="Proteomes" id="UP000193564">
    <property type="component" value="Unassembled WGS sequence"/>
</dbReference>
<reference evidence="2" key="3">
    <citation type="submission" date="2020-02" db="EMBL/GenBank/DDBJ databases">
        <authorList>
            <person name="Matsumoto Y."/>
            <person name="Motooka D."/>
            <person name="Nakamura S."/>
        </authorList>
    </citation>
    <scope>NUCLEOTIDE SEQUENCE</scope>
    <source>
        <strain evidence="2">JCM 12405</strain>
    </source>
</reference>
<reference evidence="2 5" key="2">
    <citation type="journal article" date="2019" name="Emerg. Microbes Infect.">
        <title>Comprehensive subspecies identification of 175 nontuberculous mycobacteria species based on 7547 genomic profiles.</title>
        <authorList>
            <person name="Matsumoto Y."/>
            <person name="Kinjo T."/>
            <person name="Motooka D."/>
            <person name="Nabeya D."/>
            <person name="Jung N."/>
            <person name="Uechi K."/>
            <person name="Horii T."/>
            <person name="Iida T."/>
            <person name="Fujita J."/>
            <person name="Nakamura S."/>
        </authorList>
    </citation>
    <scope>NUCLEOTIDE SEQUENCE [LARGE SCALE GENOMIC DNA]</scope>
    <source>
        <strain evidence="2 5">JCM 12405</strain>
    </source>
</reference>
<dbReference type="InterPro" id="IPR000415">
    <property type="entry name" value="Nitroreductase-like"/>
</dbReference>
<dbReference type="Gene3D" id="3.40.50.720">
    <property type="entry name" value="NAD(P)-binding Rossmann-like Domain"/>
    <property type="match status" value="1"/>
</dbReference>
<sequence length="712" mass="76602">MARFVADPTVHTATVLTDTEDHDVLARLRSDSGIDFVDRAAELHLALAELRPPAEADLTSEPTRWAYFPWRRTVVSVLGPRAHRRLRLDRNRNLISAGEQQRLGRLRVGVIGLSVGHAVAHTLAAQGVCGELRLADFDALEVSNLNRVPASLMDVGVNKAVVAARRIAELDPYLPVQVMTEGVTPDTVETFLDGLDVVVEECDSLDVKVLVREHARARLIPVLMATSDRGLLDIERFDVDASRPLLHGLLGDIDSAALSGLTSKDKVPYVLRILDANALSPRMAASLVEVGTSLTTWPQLAGEVALGATAVTEAVRRIGLGEPLSSGRVRIDATALLDRVEDPLGSSTVDDIDDIDDDAATDPQAHSVAEKVAAAAVRAPSGGNSQPWHIELQPDAVHLWVVPEATTAMDVAYRGSAVALGAAVLNARIAAAAHQRAGDVRLERGDERTPLRAVVQLGQSVDADLARLYPAMLCRQTNRHHGSGTPIGAAEVDALTAAAQAEGGRLTMLTDARDIAEAAEILAATDRIRYLTPRLHSEMFSELRWPGDPAPDSGIDVRTLELGATDMVKLDILRRSEVMANLARWEAGSALGDDTYDRLRSSAALGVVTVTGRTLPDYLRGGSATEAVWIAAEEHRVATHPMSPVFLYAHDEHELAELSPAFAGQLGELRRRFRALAGTAAEESEALVLRFSIAPRPSMRSRRRRLSSPAPA</sequence>
<dbReference type="EMBL" id="LQOS01000018">
    <property type="protein sequence ID" value="ORV43511.1"/>
    <property type="molecule type" value="Genomic_DNA"/>
</dbReference>
<reference evidence="3 4" key="1">
    <citation type="submission" date="2016-01" db="EMBL/GenBank/DDBJ databases">
        <title>The new phylogeny of the genus Mycobacterium.</title>
        <authorList>
            <person name="Tarcisio F."/>
            <person name="Conor M."/>
            <person name="Antonella G."/>
            <person name="Elisabetta G."/>
            <person name="Giulia F.S."/>
            <person name="Sara T."/>
            <person name="Anna F."/>
            <person name="Clotilde B."/>
            <person name="Roberto B."/>
            <person name="Veronica D.S."/>
            <person name="Fabio R."/>
            <person name="Monica P."/>
            <person name="Olivier J."/>
            <person name="Enrico T."/>
            <person name="Nicola S."/>
        </authorList>
    </citation>
    <scope>NUCLEOTIDE SEQUENCE [LARGE SCALE GENOMIC DNA]</scope>
    <source>
        <strain evidence="3 4">DSM 44339</strain>
    </source>
</reference>
<evidence type="ECO:0000313" key="3">
    <source>
        <dbReference type="EMBL" id="ORV43511.1"/>
    </source>
</evidence>
<dbReference type="STRING" id="126673.AWC01_06325"/>
<dbReference type="EMBL" id="AP022605">
    <property type="protein sequence ID" value="BBZ07035.1"/>
    <property type="molecule type" value="Genomic_DNA"/>
</dbReference>
<dbReference type="InterPro" id="IPR045886">
    <property type="entry name" value="ThiF/MoeB/HesA"/>
</dbReference>
<dbReference type="NCBIfam" id="NF005901">
    <property type="entry name" value="PRK07877.1"/>
    <property type="match status" value="1"/>
</dbReference>
<protein>
    <recommendedName>
        <fullName evidence="1">THIF-type NAD/FAD binding fold domain-containing protein</fullName>
    </recommendedName>
</protein>
<dbReference type="InterPro" id="IPR000594">
    <property type="entry name" value="ThiF_NAD_FAD-bd"/>
</dbReference>
<dbReference type="SUPFAM" id="SSF55469">
    <property type="entry name" value="FMN-dependent nitroreductase-like"/>
    <property type="match status" value="1"/>
</dbReference>
<dbReference type="Proteomes" id="UP000467201">
    <property type="component" value="Chromosome"/>
</dbReference>
<organism evidence="3 4">
    <name type="scientific">Mycolicibacterium doricum</name>
    <dbReference type="NCBI Taxonomy" id="126673"/>
    <lineage>
        <taxon>Bacteria</taxon>
        <taxon>Bacillati</taxon>
        <taxon>Actinomycetota</taxon>
        <taxon>Actinomycetes</taxon>
        <taxon>Mycobacteriales</taxon>
        <taxon>Mycobacteriaceae</taxon>
        <taxon>Mycolicibacterium</taxon>
    </lineage>
</organism>
<dbReference type="KEGG" id="mdr:MDOR_12040"/>
<dbReference type="CDD" id="cd01483">
    <property type="entry name" value="E1_enzyme_family"/>
    <property type="match status" value="1"/>
</dbReference>
<evidence type="ECO:0000313" key="4">
    <source>
        <dbReference type="Proteomes" id="UP000193564"/>
    </source>
</evidence>
<dbReference type="Pfam" id="PF00899">
    <property type="entry name" value="ThiF"/>
    <property type="match status" value="1"/>
</dbReference>
<dbReference type="Gene3D" id="3.40.109.10">
    <property type="entry name" value="NADH Oxidase"/>
    <property type="match status" value="1"/>
</dbReference>
<evidence type="ECO:0000259" key="1">
    <source>
        <dbReference type="Pfam" id="PF00899"/>
    </source>
</evidence>
<dbReference type="AlphaFoldDB" id="A0A1X1TG54"/>
<dbReference type="PANTHER" id="PTHR43267:SF3">
    <property type="entry name" value="THIF PROTEIN"/>
    <property type="match status" value="1"/>
</dbReference>
<dbReference type="GO" id="GO:0008641">
    <property type="term" value="F:ubiquitin-like modifier activating enzyme activity"/>
    <property type="evidence" value="ECO:0007669"/>
    <property type="project" value="InterPro"/>
</dbReference>
<dbReference type="InterPro" id="IPR035985">
    <property type="entry name" value="Ubiquitin-activating_enz"/>
</dbReference>
<dbReference type="GO" id="GO:0016491">
    <property type="term" value="F:oxidoreductase activity"/>
    <property type="evidence" value="ECO:0007669"/>
    <property type="project" value="InterPro"/>
</dbReference>
<keyword evidence="4" id="KW-1185">Reference proteome</keyword>
<accession>A0A1X1TG54</accession>
<feature type="domain" description="THIF-type NAD/FAD binding fold" evidence="1">
    <location>
        <begin position="89"/>
        <end position="226"/>
    </location>
</feature>
<evidence type="ECO:0000313" key="2">
    <source>
        <dbReference type="EMBL" id="BBZ07035.1"/>
    </source>
</evidence>
<dbReference type="SUPFAM" id="SSF69572">
    <property type="entry name" value="Activating enzymes of the ubiquitin-like proteins"/>
    <property type="match status" value="1"/>
</dbReference>
<dbReference type="RefSeq" id="WP_085189088.1">
    <property type="nucleotide sequence ID" value="NZ_AP022605.1"/>
</dbReference>
<name>A0A1X1TG54_9MYCO</name>
<evidence type="ECO:0000313" key="5">
    <source>
        <dbReference type="Proteomes" id="UP000467201"/>
    </source>
</evidence>
<dbReference type="PANTHER" id="PTHR43267">
    <property type="entry name" value="TRNA THREONYLCARBAMOYLADENOSINE DEHYDRATASE"/>
    <property type="match status" value="1"/>
</dbReference>
<dbReference type="GO" id="GO:0061503">
    <property type="term" value="F:tRNA threonylcarbamoyladenosine dehydratase"/>
    <property type="evidence" value="ECO:0007669"/>
    <property type="project" value="TreeGrafter"/>
</dbReference>
<gene>
    <name evidence="3" type="ORF">AWC01_06325</name>
    <name evidence="2" type="ORF">MDOR_12040</name>
</gene>
<dbReference type="OrthoDB" id="5149792at2"/>